<dbReference type="RefSeq" id="WP_244729054.1">
    <property type="nucleotide sequence ID" value="NZ_CP095045.1"/>
</dbReference>
<reference evidence="2 3" key="1">
    <citation type="submission" date="2022-04" db="EMBL/GenBank/DDBJ databases">
        <title>Leucobacter sp. isolated from rhizosphere of garlic.</title>
        <authorList>
            <person name="Won M."/>
            <person name="Lee C.-M."/>
            <person name="Woen H.-Y."/>
            <person name="Kwon S.-W."/>
        </authorList>
    </citation>
    <scope>NUCLEOTIDE SEQUENCE [LARGE SCALE GENOMIC DNA]</scope>
    <source>
        <strain evidence="2 3">H21R-40</strain>
    </source>
</reference>
<evidence type="ECO:0008006" key="4">
    <source>
        <dbReference type="Google" id="ProtNLM"/>
    </source>
</evidence>
<feature type="region of interest" description="Disordered" evidence="1">
    <location>
        <begin position="1"/>
        <end position="34"/>
    </location>
</feature>
<keyword evidence="3" id="KW-1185">Reference proteome</keyword>
<organism evidence="2 3">
    <name type="scientific">Leucobacter allii</name>
    <dbReference type="NCBI Taxonomy" id="2932247"/>
    <lineage>
        <taxon>Bacteria</taxon>
        <taxon>Bacillati</taxon>
        <taxon>Actinomycetota</taxon>
        <taxon>Actinomycetes</taxon>
        <taxon>Micrococcales</taxon>
        <taxon>Microbacteriaceae</taxon>
        <taxon>Leucobacter</taxon>
    </lineage>
</organism>
<dbReference type="EMBL" id="CP095045">
    <property type="protein sequence ID" value="UOQ58089.1"/>
    <property type="molecule type" value="Genomic_DNA"/>
</dbReference>
<name>A0ABY4FPF9_9MICO</name>
<evidence type="ECO:0000313" key="3">
    <source>
        <dbReference type="Proteomes" id="UP000831786"/>
    </source>
</evidence>
<dbReference type="Proteomes" id="UP000831786">
    <property type="component" value="Chromosome"/>
</dbReference>
<evidence type="ECO:0000313" key="2">
    <source>
        <dbReference type="EMBL" id="UOQ58089.1"/>
    </source>
</evidence>
<sequence>MAWIATDNIKGPRGEKGPAGTVSSVSAATLPPGSPAEATLTGTEDVHMHLGIPQGERGPQGPPGVASSASAESVPAEEQAAVIMSQEGELVHVHFKVPRGAPGVNAIPTAEAIGANLAAPDSLARPGFADGIAQVVQDPSSAVAIHLAQQQATGLAGKADLVGGRVPATQVGKSQTATNDTVPVRGTSGQLPGIGDPLVATDAANRRYVDTKHATLAGDIELLEAQTALTQDLIATGTVSATWTGAFELAATQWYPLLVAPQDMEIVGVSLVFANAIDLFGSTNVMTARVFHRLRASDAAVNVVQKTSQQEALTSADRAKPWDMSAGTWGAAADRIVPAGRVLSLLFSFTGTAKILFPVTVTIQWRPVR</sequence>
<evidence type="ECO:0000256" key="1">
    <source>
        <dbReference type="SAM" id="MobiDB-lite"/>
    </source>
</evidence>
<protein>
    <recommendedName>
        <fullName evidence="4">Minor tail protein</fullName>
    </recommendedName>
</protein>
<feature type="compositionally biased region" description="Low complexity" evidence="1">
    <location>
        <begin position="51"/>
        <end position="77"/>
    </location>
</feature>
<proteinExistence type="predicted"/>
<accession>A0ABY4FPF9</accession>
<gene>
    <name evidence="2" type="ORF">MUN78_04385</name>
</gene>
<feature type="region of interest" description="Disordered" evidence="1">
    <location>
        <begin position="49"/>
        <end position="77"/>
    </location>
</feature>